<evidence type="ECO:0000313" key="4">
    <source>
        <dbReference type="Proteomes" id="UP000196084"/>
    </source>
</evidence>
<evidence type="ECO:0000256" key="1">
    <source>
        <dbReference type="SAM" id="MobiDB-lite"/>
    </source>
</evidence>
<feature type="domain" description="Rhodanese" evidence="2">
    <location>
        <begin position="18"/>
        <end position="109"/>
    </location>
</feature>
<dbReference type="EMBL" id="MWPH01000002">
    <property type="protein sequence ID" value="OVE85136.1"/>
    <property type="molecule type" value="Genomic_DNA"/>
</dbReference>
<dbReference type="AlphaFoldDB" id="A0A202EA41"/>
<dbReference type="Gene3D" id="3.40.250.10">
    <property type="entry name" value="Rhodanese-like domain"/>
    <property type="match status" value="1"/>
</dbReference>
<dbReference type="InterPro" id="IPR050229">
    <property type="entry name" value="GlpE_sulfurtransferase"/>
</dbReference>
<keyword evidence="3" id="KW-0808">Transferase</keyword>
<dbReference type="PROSITE" id="PS50206">
    <property type="entry name" value="RHODANESE_3"/>
    <property type="match status" value="1"/>
</dbReference>
<reference evidence="3 4" key="1">
    <citation type="submission" date="2017-02" db="EMBL/GenBank/DDBJ databases">
        <title>Natronthermophilus aegyptiacus gen. nov.,sp. nov., an aerobic, extremely halophilic alkalithermophilic archaeon isolated from the athalassohaline Wadi An Natrun, Egypt.</title>
        <authorList>
            <person name="Zhao B."/>
        </authorList>
    </citation>
    <scope>NUCLEOTIDE SEQUENCE [LARGE SCALE GENOMIC DNA]</scope>
    <source>
        <strain evidence="3 4">CGMCC 1.3597</strain>
    </source>
</reference>
<feature type="region of interest" description="Disordered" evidence="1">
    <location>
        <begin position="108"/>
        <end position="131"/>
    </location>
</feature>
<dbReference type="SUPFAM" id="SSF52821">
    <property type="entry name" value="Rhodanese/Cell cycle control phosphatase"/>
    <property type="match status" value="1"/>
</dbReference>
<feature type="compositionally biased region" description="Acidic residues" evidence="1">
    <location>
        <begin position="112"/>
        <end position="122"/>
    </location>
</feature>
<evidence type="ECO:0000313" key="3">
    <source>
        <dbReference type="EMBL" id="OVE85136.1"/>
    </source>
</evidence>
<accession>A0A202EA41</accession>
<dbReference type="SMART" id="SM00450">
    <property type="entry name" value="RHOD"/>
    <property type="match status" value="1"/>
</dbReference>
<gene>
    <name evidence="3" type="ORF">B2G88_12395</name>
</gene>
<protein>
    <submittedName>
        <fullName evidence="3">Sulfurtransferase</fullName>
    </submittedName>
</protein>
<dbReference type="Proteomes" id="UP000196084">
    <property type="component" value="Unassembled WGS sequence"/>
</dbReference>
<proteinExistence type="predicted"/>
<comment type="caution">
    <text evidence="3">The sequence shown here is derived from an EMBL/GenBank/DDBJ whole genome shotgun (WGS) entry which is preliminary data.</text>
</comment>
<dbReference type="CDD" id="cd00158">
    <property type="entry name" value="RHOD"/>
    <property type="match status" value="1"/>
</dbReference>
<dbReference type="GO" id="GO:0016740">
    <property type="term" value="F:transferase activity"/>
    <property type="evidence" value="ECO:0007669"/>
    <property type="project" value="UniProtKB-KW"/>
</dbReference>
<dbReference type="InterPro" id="IPR036873">
    <property type="entry name" value="Rhodanese-like_dom_sf"/>
</dbReference>
<dbReference type="PANTHER" id="PTHR43031:SF1">
    <property type="entry name" value="PYRIDINE NUCLEOTIDE-DISULPHIDE OXIDOREDUCTASE"/>
    <property type="match status" value="1"/>
</dbReference>
<evidence type="ECO:0000259" key="2">
    <source>
        <dbReference type="PROSITE" id="PS50206"/>
    </source>
</evidence>
<dbReference type="RefSeq" id="WP_087714900.1">
    <property type="nucleotide sequence ID" value="NZ_MWPH01000002.1"/>
</dbReference>
<dbReference type="Pfam" id="PF00581">
    <property type="entry name" value="Rhodanese"/>
    <property type="match status" value="1"/>
</dbReference>
<dbReference type="PANTHER" id="PTHR43031">
    <property type="entry name" value="FAD-DEPENDENT OXIDOREDUCTASE"/>
    <property type="match status" value="1"/>
</dbReference>
<organism evidence="3 4">
    <name type="scientific">Natronolimnobius baerhuensis</name>
    <dbReference type="NCBI Taxonomy" id="253108"/>
    <lineage>
        <taxon>Archaea</taxon>
        <taxon>Methanobacteriati</taxon>
        <taxon>Methanobacteriota</taxon>
        <taxon>Stenosarchaea group</taxon>
        <taxon>Halobacteria</taxon>
        <taxon>Halobacteriales</taxon>
        <taxon>Natrialbaceae</taxon>
        <taxon>Natronolimnobius</taxon>
    </lineage>
</organism>
<sequence>MDGEISTDEVNALLEDKSDETVRIVDIRNKASFAHSRIPGSENVPFQELTSRIDEFEDADRIVTVCPHGKASVQAAQLIGSYEGSADATVESMAGGLEEYGLKYGLARPAETDADADGDADDASTGPESPF</sequence>
<dbReference type="InterPro" id="IPR001763">
    <property type="entry name" value="Rhodanese-like_dom"/>
</dbReference>
<dbReference type="OrthoDB" id="135517at2157"/>
<name>A0A202EA41_9EURY</name>
<keyword evidence="4" id="KW-1185">Reference proteome</keyword>